<dbReference type="AlphaFoldDB" id="A0A1N6MQ66"/>
<sequence>MLIDCDRYHEIILLNRFDKLVESSFKMKKFRKNTSHHFNI</sequence>
<organism evidence="1 2">
    <name type="scientific">Xenorhabdus innexi</name>
    <dbReference type="NCBI Taxonomy" id="290109"/>
    <lineage>
        <taxon>Bacteria</taxon>
        <taxon>Pseudomonadati</taxon>
        <taxon>Pseudomonadota</taxon>
        <taxon>Gammaproteobacteria</taxon>
        <taxon>Enterobacterales</taxon>
        <taxon>Morganellaceae</taxon>
        <taxon>Xenorhabdus</taxon>
    </lineage>
</organism>
<name>A0A1N6MQ66_9GAMM</name>
<gene>
    <name evidence="1" type="ORF">XIS1_1030022</name>
</gene>
<evidence type="ECO:0000313" key="2">
    <source>
        <dbReference type="Proteomes" id="UP000196435"/>
    </source>
</evidence>
<dbReference type="EMBL" id="FTLG01000006">
    <property type="protein sequence ID" value="SIP70991.1"/>
    <property type="molecule type" value="Genomic_DNA"/>
</dbReference>
<accession>A0A1N6MQ66</accession>
<protein>
    <submittedName>
        <fullName evidence="1">Uncharacterized protein</fullName>
    </submittedName>
</protein>
<dbReference type="Proteomes" id="UP000196435">
    <property type="component" value="Unassembled WGS sequence"/>
</dbReference>
<proteinExistence type="predicted"/>
<reference evidence="2" key="1">
    <citation type="submission" date="2016-12" db="EMBL/GenBank/DDBJ databases">
        <authorList>
            <person name="Gaudriault S."/>
        </authorList>
    </citation>
    <scope>NUCLEOTIDE SEQUENCE [LARGE SCALE GENOMIC DNA]</scope>
    <source>
        <strain evidence="2">HGB1681 (deposited as PTA-6826 in the American Type Culture Collection)</strain>
    </source>
</reference>
<evidence type="ECO:0000313" key="1">
    <source>
        <dbReference type="EMBL" id="SIP70991.1"/>
    </source>
</evidence>